<sequence>MVRAQEPSRRAGHPPTGRAFMALQRRGKARHEERGKGDRVSGRCQFLLSLRGRHVGEGCLWAWLALWLESRRQEWGRLGGSSASPAKVATIARSKSLGIRMKFLLYAAGDRSYLAWRNYNKTEESGILDYTEDESEVFGDKAEENSASEVSTKLRSGFWTFIDMATGRSLKNLLHSDKGDIIREADKPESLSSMKFHREDPPLREGPWKSSGVGPAFDLFSWGSCPRSQSLVANNNYDFDRIQLLRVSEMGAYTRPVVRTVQLRARFCKRTVRHYHERIRILPPDPVAQREIQWDAWQIALLEDITELQAVIAELRRVCARVARITGLGNNWR</sequence>
<proteinExistence type="predicted"/>
<reference evidence="1" key="1">
    <citation type="submission" date="2016-03" db="EMBL/GenBank/DDBJ databases">
        <title>Mechanisms controlling the formation of the plant cell surface in tip-growing cells are functionally conserved among land plants.</title>
        <authorList>
            <person name="Honkanen S."/>
            <person name="Jones V.A."/>
            <person name="Morieri G."/>
            <person name="Champion C."/>
            <person name="Hetherington A.J."/>
            <person name="Kelly S."/>
            <person name="Saint-Marcoux D."/>
            <person name="Proust H."/>
            <person name="Prescott H."/>
            <person name="Dolan L."/>
        </authorList>
    </citation>
    <scope>NUCLEOTIDE SEQUENCE [LARGE SCALE GENOMIC DNA]</scope>
    <source>
        <tissue evidence="1">Whole gametophyte</tissue>
    </source>
</reference>
<comment type="caution">
    <text evidence="1">The sequence shown here is derived from an EMBL/GenBank/DDBJ whole genome shotgun (WGS) entry which is preliminary data.</text>
</comment>
<accession>A0A176W5X7</accession>
<gene>
    <name evidence="1" type="ORF">AXG93_115s1710</name>
</gene>
<dbReference type="AlphaFoldDB" id="A0A176W5X7"/>
<name>A0A176W5X7_MARPO</name>
<keyword evidence="2" id="KW-1185">Reference proteome</keyword>
<organism evidence="1 2">
    <name type="scientific">Marchantia polymorpha subsp. ruderalis</name>
    <dbReference type="NCBI Taxonomy" id="1480154"/>
    <lineage>
        <taxon>Eukaryota</taxon>
        <taxon>Viridiplantae</taxon>
        <taxon>Streptophyta</taxon>
        <taxon>Embryophyta</taxon>
        <taxon>Marchantiophyta</taxon>
        <taxon>Marchantiopsida</taxon>
        <taxon>Marchantiidae</taxon>
        <taxon>Marchantiales</taxon>
        <taxon>Marchantiaceae</taxon>
        <taxon>Marchantia</taxon>
    </lineage>
</organism>
<evidence type="ECO:0000313" key="2">
    <source>
        <dbReference type="Proteomes" id="UP000077202"/>
    </source>
</evidence>
<evidence type="ECO:0000313" key="1">
    <source>
        <dbReference type="EMBL" id="OAE28480.1"/>
    </source>
</evidence>
<dbReference type="EMBL" id="LVLJ01001739">
    <property type="protein sequence ID" value="OAE28480.1"/>
    <property type="molecule type" value="Genomic_DNA"/>
</dbReference>
<dbReference type="Proteomes" id="UP000077202">
    <property type="component" value="Unassembled WGS sequence"/>
</dbReference>
<protein>
    <submittedName>
        <fullName evidence="1">Uncharacterized protein</fullName>
    </submittedName>
</protein>